<dbReference type="InterPro" id="IPR051609">
    <property type="entry name" value="NmrA/Isoflavone_reductase-like"/>
</dbReference>
<dbReference type="SUPFAM" id="SSF51735">
    <property type="entry name" value="NAD(P)-binding Rossmann-fold domains"/>
    <property type="match status" value="1"/>
</dbReference>
<dbReference type="Gene3D" id="3.40.50.720">
    <property type="entry name" value="NAD(P)-binding Rossmann-like Domain"/>
    <property type="match status" value="1"/>
</dbReference>
<sequence length="327" mass="36455">MVKIAIAGGAGNVGQEVMDALVARNKHEITILSRKDMPGTEIAPGVKWFKTKYDNVEELTTILEGVHTVLSFMSVAPGDTAAGPQEKLIDAAVRAGVKRFAPSEWASSNLEYFPWYDFKRSAREYLAELNKDKKVIEYTLFQFGLFTNYMTYPYNSSKHVNLFETPVNFYGRRALLIDDGEAVITLTTAQDAAKVTALAVEYEGEWPVVSGVKGTDITMNELVALGEKIRGQKFKVEYLTSEDLEAGIVKASWLPLPEHPSIPVEMREKIAADMIKCFLLGIKHGALKVSDEWNRLLPEYEFTQPEKFLTKAWAAIDAGAKSVFTEN</sequence>
<proteinExistence type="inferred from homology"/>
<keyword evidence="6" id="KW-1185">Reference proteome</keyword>
<organism evidence="5 6">
    <name type="scientific">Fusarium mangiferae</name>
    <name type="common">Mango malformation disease fungus</name>
    <dbReference type="NCBI Taxonomy" id="192010"/>
    <lineage>
        <taxon>Eukaryota</taxon>
        <taxon>Fungi</taxon>
        <taxon>Dikarya</taxon>
        <taxon>Ascomycota</taxon>
        <taxon>Pezizomycotina</taxon>
        <taxon>Sordariomycetes</taxon>
        <taxon>Hypocreomycetidae</taxon>
        <taxon>Hypocreales</taxon>
        <taxon>Nectriaceae</taxon>
        <taxon>Fusarium</taxon>
        <taxon>Fusarium fujikuroi species complex</taxon>
    </lineage>
</organism>
<evidence type="ECO:0000313" key="5">
    <source>
        <dbReference type="EMBL" id="CVK97414.1"/>
    </source>
</evidence>
<dbReference type="VEuPathDB" id="FungiDB:FMAN_11498"/>
<comment type="caution">
    <text evidence="5">The sequence shown here is derived from an EMBL/GenBank/DDBJ whole genome shotgun (WGS) entry which is preliminary data.</text>
</comment>
<protein>
    <submittedName>
        <fullName evidence="5">Related to 2`-hydroxyisoflavone reductase</fullName>
    </submittedName>
</protein>
<name>A0A1L7TFS5_FUSMA</name>
<gene>
    <name evidence="5" type="ORF">FMAN_11498</name>
</gene>
<accession>A0A1L7TFS5</accession>
<dbReference type="PANTHER" id="PTHR47706">
    <property type="entry name" value="NMRA-LIKE FAMILY PROTEIN"/>
    <property type="match status" value="1"/>
</dbReference>
<keyword evidence="3" id="KW-0560">Oxidoreductase</keyword>
<dbReference type="CDD" id="cd05259">
    <property type="entry name" value="PCBER_SDR_a"/>
    <property type="match status" value="1"/>
</dbReference>
<dbReference type="InterPro" id="IPR045312">
    <property type="entry name" value="PCBER-like"/>
</dbReference>
<dbReference type="Pfam" id="PF05368">
    <property type="entry name" value="NmrA"/>
    <property type="match status" value="1"/>
</dbReference>
<dbReference type="Proteomes" id="UP000184255">
    <property type="component" value="Unassembled WGS sequence"/>
</dbReference>
<evidence type="ECO:0000256" key="3">
    <source>
        <dbReference type="ARBA" id="ARBA00023002"/>
    </source>
</evidence>
<dbReference type="InterPro" id="IPR036291">
    <property type="entry name" value="NAD(P)-bd_dom_sf"/>
</dbReference>
<dbReference type="EMBL" id="FCQH01000008">
    <property type="protein sequence ID" value="CVK97414.1"/>
    <property type="molecule type" value="Genomic_DNA"/>
</dbReference>
<keyword evidence="2" id="KW-0521">NADP</keyword>
<evidence type="ECO:0000256" key="2">
    <source>
        <dbReference type="ARBA" id="ARBA00022857"/>
    </source>
</evidence>
<feature type="domain" description="NmrA-like" evidence="4">
    <location>
        <begin position="3"/>
        <end position="271"/>
    </location>
</feature>
<evidence type="ECO:0000313" key="6">
    <source>
        <dbReference type="Proteomes" id="UP000184255"/>
    </source>
</evidence>
<dbReference type="GeneID" id="65090749"/>
<dbReference type="AlphaFoldDB" id="A0A1L7TFS5"/>
<evidence type="ECO:0000259" key="4">
    <source>
        <dbReference type="Pfam" id="PF05368"/>
    </source>
</evidence>
<comment type="similarity">
    <text evidence="1">Belongs to the NmrA-type oxidoreductase family. Isoflavone reductase subfamily.</text>
</comment>
<dbReference type="InterPro" id="IPR008030">
    <property type="entry name" value="NmrA-like"/>
</dbReference>
<evidence type="ECO:0000256" key="1">
    <source>
        <dbReference type="ARBA" id="ARBA00005725"/>
    </source>
</evidence>
<dbReference type="Gene3D" id="3.90.25.10">
    <property type="entry name" value="UDP-galactose 4-epimerase, domain 1"/>
    <property type="match status" value="1"/>
</dbReference>
<dbReference type="PANTHER" id="PTHR47706:SF4">
    <property type="entry name" value="NMRA-LIKE DOMAIN-CONTAINING PROTEIN"/>
    <property type="match status" value="1"/>
</dbReference>
<reference evidence="6" key="1">
    <citation type="journal article" date="2016" name="Genome Biol. Evol.">
        <title>Comparative 'omics' of the Fusarium fujikuroi species complex highlights differences in genetic potential and metabolite synthesis.</title>
        <authorList>
            <person name="Niehaus E.-M."/>
            <person name="Muensterkoetter M."/>
            <person name="Proctor R.H."/>
            <person name="Brown D.W."/>
            <person name="Sharon A."/>
            <person name="Idan Y."/>
            <person name="Oren-Young L."/>
            <person name="Sieber C.M."/>
            <person name="Novak O."/>
            <person name="Pencik A."/>
            <person name="Tarkowska D."/>
            <person name="Hromadova K."/>
            <person name="Freeman S."/>
            <person name="Maymon M."/>
            <person name="Elazar M."/>
            <person name="Youssef S.A."/>
            <person name="El-Shabrawy E.S.M."/>
            <person name="Shalaby A.B.A."/>
            <person name="Houterman P."/>
            <person name="Brock N.L."/>
            <person name="Burkhardt I."/>
            <person name="Tsavkelova E.A."/>
            <person name="Dickschat J.S."/>
            <person name="Galuszka P."/>
            <person name="Gueldener U."/>
            <person name="Tudzynski B."/>
        </authorList>
    </citation>
    <scope>NUCLEOTIDE SEQUENCE [LARGE SCALE GENOMIC DNA]</scope>
    <source>
        <strain evidence="6">MRC7560</strain>
    </source>
</reference>
<dbReference type="GO" id="GO:0016491">
    <property type="term" value="F:oxidoreductase activity"/>
    <property type="evidence" value="ECO:0007669"/>
    <property type="project" value="UniProtKB-KW"/>
</dbReference>
<dbReference type="RefSeq" id="XP_041684593.1">
    <property type="nucleotide sequence ID" value="XM_041834317.1"/>
</dbReference>